<dbReference type="Pfam" id="PF09630">
    <property type="entry name" value="DUF2024"/>
    <property type="match status" value="1"/>
</dbReference>
<dbReference type="Proteomes" id="UP000198756">
    <property type="component" value="Unassembled WGS sequence"/>
</dbReference>
<dbReference type="InterPro" id="IPR023122">
    <property type="entry name" value="NE1680-like_sf"/>
</dbReference>
<accession>A0A1G5ZGW2</accession>
<evidence type="ECO:0000313" key="2">
    <source>
        <dbReference type="Proteomes" id="UP000198756"/>
    </source>
</evidence>
<dbReference type="SUPFAM" id="SSF160766">
    <property type="entry name" value="NE1680-like"/>
    <property type="match status" value="1"/>
</dbReference>
<sequence>MKVAVWDTYVTKKDGSMMHFDIIAPEEIKDAETIYSYGRTYLTTKNQDGQLLTSKECGFCHIETVKPQWKESIEKQGYFIYEMENCN</sequence>
<dbReference type="AlphaFoldDB" id="A0A1G5ZGW2"/>
<evidence type="ECO:0008006" key="3">
    <source>
        <dbReference type="Google" id="ProtNLM"/>
    </source>
</evidence>
<dbReference type="OrthoDB" id="9795699at2"/>
<dbReference type="EMBL" id="FMXE01000038">
    <property type="protein sequence ID" value="SDA94131.1"/>
    <property type="molecule type" value="Genomic_DNA"/>
</dbReference>
<keyword evidence="2" id="KW-1185">Reference proteome</keyword>
<gene>
    <name evidence="1" type="ORF">SAMN03080617_03858</name>
</gene>
<dbReference type="Gene3D" id="3.10.510.10">
    <property type="entry name" value="NE1680-like"/>
    <property type="match status" value="1"/>
</dbReference>
<evidence type="ECO:0000313" key="1">
    <source>
        <dbReference type="EMBL" id="SDA94131.1"/>
    </source>
</evidence>
<dbReference type="STRING" id="279824.SAMN03080617_03858"/>
<organism evidence="1 2">
    <name type="scientific">Algoriphagus alkaliphilus</name>
    <dbReference type="NCBI Taxonomy" id="279824"/>
    <lineage>
        <taxon>Bacteria</taxon>
        <taxon>Pseudomonadati</taxon>
        <taxon>Bacteroidota</taxon>
        <taxon>Cytophagia</taxon>
        <taxon>Cytophagales</taxon>
        <taxon>Cyclobacteriaceae</taxon>
        <taxon>Algoriphagus</taxon>
    </lineage>
</organism>
<proteinExistence type="predicted"/>
<dbReference type="InterPro" id="IPR018592">
    <property type="entry name" value="DUF2024"/>
</dbReference>
<reference evidence="2" key="1">
    <citation type="submission" date="2016-10" db="EMBL/GenBank/DDBJ databases">
        <authorList>
            <person name="Varghese N."/>
            <person name="Submissions S."/>
        </authorList>
    </citation>
    <scope>NUCLEOTIDE SEQUENCE [LARGE SCALE GENOMIC DNA]</scope>
    <source>
        <strain evidence="2">DSM 22703</strain>
    </source>
</reference>
<protein>
    <recommendedName>
        <fullName evidence="3">DUF2024 domain-containing protein</fullName>
    </recommendedName>
</protein>
<dbReference type="RefSeq" id="WP_092733795.1">
    <property type="nucleotide sequence ID" value="NZ_FMXE01000038.1"/>
</dbReference>
<name>A0A1G5ZGW2_9BACT</name>